<sequence length="633" mass="70059">MSTETGILTGILNEQDYYRIVYGGWLGKNIGGTLGAPVEGRKELLQLDFYPELPDGPLENDDLDLQLVWLHALEQYGPGITARQLAREWVDHIFFPFDEYGYALTNMRRGLMPPLAGSFNNPFNNCMGSPIRSEIWAMVAPGMPEVAARYAYEDAITDHAGGEGVYGEMFFAALESAVFFEKDRDALIAIGMKFIPADCRTALAVTDLLRWHREGRDWLTARELILLHHGHPNFTDAPQNIAFTLLGWLYGEDFEDAILKAVNCGYDTDCTAATLASILGMIIGPEGLPAKWVDPVGNRVVVSPPINGFPHPATLDELTRRTIAVGKQVLAHAGSRISVLPEAATRLIPEEEVGDSFKELWRRDPNVDIRLLPEGSQKHALLQLEIRYEDNDPSIGAGCRKELEFTITNRTDVSLNFRLALQLPQEWQGPDGETITLAAGETHIWEAAVTASSGLKESAYPLQLQLTRLHNHVEWAVFHTSFTLVRGQGWRVSGPGSSESQPLWNSGNRLLLDEAIASESEGWYLGRTILRNPLDRKVCLAVAAPGAVRLKLDGKTILDSPGAEDWLPSYHRGAEGQRIELLLTAGDHQLEVEALRGEQPLELYVLLVAPTETEEPGFCYNLNDLLLDLPAGE</sequence>
<keyword evidence="2" id="KW-1185">Reference proteome</keyword>
<gene>
    <name evidence="1" type="ORF">GCM10010912_02940</name>
</gene>
<dbReference type="AlphaFoldDB" id="A0A917BWF2"/>
<evidence type="ECO:0008006" key="3">
    <source>
        <dbReference type="Google" id="ProtNLM"/>
    </source>
</evidence>
<dbReference type="EMBL" id="BMKR01000001">
    <property type="protein sequence ID" value="GGF61141.1"/>
    <property type="molecule type" value="Genomic_DNA"/>
</dbReference>
<evidence type="ECO:0000313" key="1">
    <source>
        <dbReference type="EMBL" id="GGF61141.1"/>
    </source>
</evidence>
<evidence type="ECO:0000313" key="2">
    <source>
        <dbReference type="Proteomes" id="UP000637643"/>
    </source>
</evidence>
<dbReference type="InterPro" id="IPR036705">
    <property type="entry name" value="Ribosyl_crysJ1_sf"/>
</dbReference>
<comment type="caution">
    <text evidence="1">The sequence shown here is derived from an EMBL/GenBank/DDBJ whole genome shotgun (WGS) entry which is preliminary data.</text>
</comment>
<dbReference type="Pfam" id="PF03747">
    <property type="entry name" value="ADP_ribosyl_GH"/>
    <property type="match status" value="1"/>
</dbReference>
<dbReference type="Gene3D" id="1.10.4080.10">
    <property type="entry name" value="ADP-ribosylation/Crystallin J1"/>
    <property type="match status" value="1"/>
</dbReference>
<dbReference type="SUPFAM" id="SSF101478">
    <property type="entry name" value="ADP-ribosylglycohydrolase"/>
    <property type="match status" value="1"/>
</dbReference>
<dbReference type="InterPro" id="IPR005502">
    <property type="entry name" value="Ribosyl_crysJ1"/>
</dbReference>
<proteinExistence type="predicted"/>
<reference evidence="1" key="2">
    <citation type="submission" date="2020-09" db="EMBL/GenBank/DDBJ databases">
        <authorList>
            <person name="Sun Q."/>
            <person name="Zhou Y."/>
        </authorList>
    </citation>
    <scope>NUCLEOTIDE SEQUENCE</scope>
    <source>
        <strain evidence="1">CGMCC 1.16134</strain>
    </source>
</reference>
<dbReference type="Proteomes" id="UP000637643">
    <property type="component" value="Unassembled WGS sequence"/>
</dbReference>
<reference evidence="1" key="1">
    <citation type="journal article" date="2014" name="Int. J. Syst. Evol. Microbiol.">
        <title>Complete genome sequence of Corynebacterium casei LMG S-19264T (=DSM 44701T), isolated from a smear-ripened cheese.</title>
        <authorList>
            <consortium name="US DOE Joint Genome Institute (JGI-PGF)"/>
            <person name="Walter F."/>
            <person name="Albersmeier A."/>
            <person name="Kalinowski J."/>
            <person name="Ruckert C."/>
        </authorList>
    </citation>
    <scope>NUCLEOTIDE SEQUENCE</scope>
    <source>
        <strain evidence="1">CGMCC 1.16134</strain>
    </source>
</reference>
<organism evidence="1 2">
    <name type="scientific">Paenibacillus albidus</name>
    <dbReference type="NCBI Taxonomy" id="2041023"/>
    <lineage>
        <taxon>Bacteria</taxon>
        <taxon>Bacillati</taxon>
        <taxon>Bacillota</taxon>
        <taxon>Bacilli</taxon>
        <taxon>Bacillales</taxon>
        <taxon>Paenibacillaceae</taxon>
        <taxon>Paenibacillus</taxon>
    </lineage>
</organism>
<dbReference type="RefSeq" id="WP_189021827.1">
    <property type="nucleotide sequence ID" value="NZ_BMKR01000001.1"/>
</dbReference>
<accession>A0A917BWF2</accession>
<name>A0A917BWF2_9BACL</name>
<protein>
    <recommendedName>
        <fullName evidence="3">ADP-ribosylglycohydrolase family protein</fullName>
    </recommendedName>
</protein>